<evidence type="ECO:0000259" key="1">
    <source>
        <dbReference type="Pfam" id="PF20976"/>
    </source>
</evidence>
<dbReference type="PANTHER" id="PTHR28173:SF1">
    <property type="entry name" value="RIBONUCLEASES P_MRP PROTEIN SUBUNIT POP8"/>
    <property type="match status" value="1"/>
</dbReference>
<dbReference type="GO" id="GO:0000294">
    <property type="term" value="P:nuclear-transcribed mRNA catabolic process, RNase MRP-dependent"/>
    <property type="evidence" value="ECO:0007669"/>
    <property type="project" value="TreeGrafter"/>
</dbReference>
<sequence length="137" mass="14708">MPTSVKSSQQNHHRSHEITYQAIKIPRFSYACLQVISDPPAISKSQLDPLTVRSYIGSALNQFLGLTGSAISIDVLKIEGSECWIRVPREDLSIVIAAVGGWAGASAGDGRVGWKVKSSGNWLSVLVAEGQACQVWG</sequence>
<dbReference type="GO" id="GO:0000171">
    <property type="term" value="F:ribonuclease MRP activity"/>
    <property type="evidence" value="ECO:0007669"/>
    <property type="project" value="TreeGrafter"/>
</dbReference>
<dbReference type="Pfam" id="PF20976">
    <property type="entry name" value="Pop8"/>
    <property type="match status" value="1"/>
</dbReference>
<dbReference type="AlphaFoldDB" id="A0A1E1LUW0"/>
<protein>
    <recommendedName>
        <fullName evidence="1">Ribonucleases P/MRP subunit Pop8-like domain-containing protein</fullName>
    </recommendedName>
</protein>
<dbReference type="InterPro" id="IPR020347">
    <property type="entry name" value="Pop8"/>
</dbReference>
<evidence type="ECO:0000313" key="2">
    <source>
        <dbReference type="EMBL" id="CZT13709.1"/>
    </source>
</evidence>
<keyword evidence="3" id="KW-1185">Reference proteome</keyword>
<dbReference type="GO" id="GO:0004526">
    <property type="term" value="F:ribonuclease P activity"/>
    <property type="evidence" value="ECO:0007669"/>
    <property type="project" value="TreeGrafter"/>
</dbReference>
<dbReference type="GO" id="GO:0034965">
    <property type="term" value="P:intronic box C/D snoRNA processing"/>
    <property type="evidence" value="ECO:0007669"/>
    <property type="project" value="TreeGrafter"/>
</dbReference>
<proteinExistence type="predicted"/>
<feature type="domain" description="Ribonucleases P/MRP subunit Pop8-like" evidence="1">
    <location>
        <begin position="28"/>
        <end position="102"/>
    </location>
</feature>
<reference evidence="3" key="1">
    <citation type="submission" date="2016-03" db="EMBL/GenBank/DDBJ databases">
        <authorList>
            <person name="Guldener U."/>
        </authorList>
    </citation>
    <scope>NUCLEOTIDE SEQUENCE [LARGE SCALE GENOMIC DNA]</scope>
    <source>
        <strain evidence="3">04CH-RAC-A.6.1</strain>
    </source>
</reference>
<gene>
    <name evidence="2" type="ORF">RAG0_17206</name>
</gene>
<dbReference type="Proteomes" id="UP000178912">
    <property type="component" value="Unassembled WGS sequence"/>
</dbReference>
<organism evidence="2 3">
    <name type="scientific">Rhynchosporium agropyri</name>
    <dbReference type="NCBI Taxonomy" id="914238"/>
    <lineage>
        <taxon>Eukaryota</taxon>
        <taxon>Fungi</taxon>
        <taxon>Dikarya</taxon>
        <taxon>Ascomycota</taxon>
        <taxon>Pezizomycotina</taxon>
        <taxon>Leotiomycetes</taxon>
        <taxon>Helotiales</taxon>
        <taxon>Ploettnerulaceae</taxon>
        <taxon>Rhynchosporium</taxon>
    </lineage>
</organism>
<accession>A0A1E1LUW0</accession>
<dbReference type="InterPro" id="IPR049128">
    <property type="entry name" value="Pop8-like_dom"/>
</dbReference>
<dbReference type="EMBL" id="FJUX01000206">
    <property type="protein sequence ID" value="CZT13709.1"/>
    <property type="molecule type" value="Genomic_DNA"/>
</dbReference>
<dbReference type="GO" id="GO:0008033">
    <property type="term" value="P:tRNA processing"/>
    <property type="evidence" value="ECO:0007669"/>
    <property type="project" value="InterPro"/>
</dbReference>
<dbReference type="GO" id="GO:0000172">
    <property type="term" value="C:ribonuclease MRP complex"/>
    <property type="evidence" value="ECO:0007669"/>
    <property type="project" value="InterPro"/>
</dbReference>
<evidence type="ECO:0000313" key="3">
    <source>
        <dbReference type="Proteomes" id="UP000178912"/>
    </source>
</evidence>
<dbReference type="GO" id="GO:0005655">
    <property type="term" value="C:nucleolar ribonuclease P complex"/>
    <property type="evidence" value="ECO:0007669"/>
    <property type="project" value="InterPro"/>
</dbReference>
<name>A0A1E1LUW0_9HELO</name>
<dbReference type="OrthoDB" id="5530243at2759"/>
<dbReference type="PANTHER" id="PTHR28173">
    <property type="entry name" value="RIBONUCLEASES P/MRP PROTEIN SUBUNIT POP8"/>
    <property type="match status" value="1"/>
</dbReference>